<evidence type="ECO:0008006" key="3">
    <source>
        <dbReference type="Google" id="ProtNLM"/>
    </source>
</evidence>
<organism evidence="1 2">
    <name type="scientific">Streptomyces physcomitrii</name>
    <dbReference type="NCBI Taxonomy" id="2724184"/>
    <lineage>
        <taxon>Bacteria</taxon>
        <taxon>Bacillati</taxon>
        <taxon>Actinomycetota</taxon>
        <taxon>Actinomycetes</taxon>
        <taxon>Kitasatosporales</taxon>
        <taxon>Streptomycetaceae</taxon>
        <taxon>Streptomyces</taxon>
    </lineage>
</organism>
<proteinExistence type="predicted"/>
<evidence type="ECO:0000313" key="2">
    <source>
        <dbReference type="Proteomes" id="UP000772196"/>
    </source>
</evidence>
<keyword evidence="2" id="KW-1185">Reference proteome</keyword>
<dbReference type="Proteomes" id="UP000772196">
    <property type="component" value="Unassembled WGS sequence"/>
</dbReference>
<evidence type="ECO:0000313" key="1">
    <source>
        <dbReference type="EMBL" id="NKI40062.1"/>
    </source>
</evidence>
<dbReference type="RefSeq" id="WP_168535197.1">
    <property type="nucleotide sequence ID" value="NZ_JAAWWP010000001.1"/>
</dbReference>
<dbReference type="EMBL" id="JAAWWP010000001">
    <property type="protein sequence ID" value="NKI40062.1"/>
    <property type="molecule type" value="Genomic_DNA"/>
</dbReference>
<gene>
    <name evidence="1" type="ORF">HFV08_02090</name>
</gene>
<accession>A0ABX1GVF4</accession>
<sequence length="66" mass="7562">MERRQHGTAQEPEAEHLVCAQCGAQAESGQVTWTCSVENGTRRYFCDSCARAHIRDIEGRLDSHWW</sequence>
<protein>
    <recommendedName>
        <fullName evidence="3">Small CPxCG-related zinc finger protein</fullName>
    </recommendedName>
</protein>
<reference evidence="1 2" key="1">
    <citation type="submission" date="2020-04" db="EMBL/GenBank/DDBJ databases">
        <title>Phylogenetic Diversity and Antibacterial Activity against Ralstonia solanacearum of Endophytic Actinomycete Isolated from Moss.</title>
        <authorList>
            <person name="Zhuang X."/>
        </authorList>
    </citation>
    <scope>NUCLEOTIDE SEQUENCE [LARGE SCALE GENOMIC DNA]</scope>
    <source>
        <strain evidence="1 2">LD120</strain>
    </source>
</reference>
<name>A0ABX1GVF4_9ACTN</name>
<comment type="caution">
    <text evidence="1">The sequence shown here is derived from an EMBL/GenBank/DDBJ whole genome shotgun (WGS) entry which is preliminary data.</text>
</comment>